<dbReference type="AlphaFoldDB" id="A0A5B7C0E9"/>
<evidence type="ECO:0000313" key="1">
    <source>
        <dbReference type="EMBL" id="MPA74732.1"/>
    </source>
</evidence>
<protein>
    <submittedName>
        <fullName evidence="1">Uncharacterized protein</fullName>
    </submittedName>
</protein>
<organism evidence="1">
    <name type="scientific">Davidia involucrata</name>
    <name type="common">Dove tree</name>
    <dbReference type="NCBI Taxonomy" id="16924"/>
    <lineage>
        <taxon>Eukaryota</taxon>
        <taxon>Viridiplantae</taxon>
        <taxon>Streptophyta</taxon>
        <taxon>Embryophyta</taxon>
        <taxon>Tracheophyta</taxon>
        <taxon>Spermatophyta</taxon>
        <taxon>Magnoliopsida</taxon>
        <taxon>eudicotyledons</taxon>
        <taxon>Gunneridae</taxon>
        <taxon>Pentapetalae</taxon>
        <taxon>asterids</taxon>
        <taxon>Cornales</taxon>
        <taxon>Nyssaceae</taxon>
        <taxon>Davidia</taxon>
    </lineage>
</organism>
<gene>
    <name evidence="1" type="ORF">Din_044173</name>
</gene>
<sequence length="104" mass="12065">MVSIYKVVGTFDQEIGWILNHLLTSGFKFFIVKVLLSTATYNIWFERNNRVFRGKRQSHLQVIQAIQAEVHAASVAWRNVKRTFANWELCLALGLSDYMFIVAK</sequence>
<accession>A0A5B7C0E9</accession>
<reference evidence="1" key="1">
    <citation type="submission" date="2019-08" db="EMBL/GenBank/DDBJ databases">
        <title>Reference gene set and small RNA set construction with multiple tissues from Davidia involucrata Baill.</title>
        <authorList>
            <person name="Yang H."/>
            <person name="Zhou C."/>
            <person name="Li G."/>
            <person name="Wang J."/>
            <person name="Gao P."/>
            <person name="Wang M."/>
            <person name="Wang R."/>
            <person name="Zhao Y."/>
        </authorList>
    </citation>
    <scope>NUCLEOTIDE SEQUENCE</scope>
    <source>
        <tissue evidence="1">Mixed with DoveR01_LX</tissue>
    </source>
</reference>
<dbReference type="EMBL" id="GHES01044173">
    <property type="protein sequence ID" value="MPA74732.1"/>
    <property type="molecule type" value="Transcribed_RNA"/>
</dbReference>
<proteinExistence type="predicted"/>
<name>A0A5B7C0E9_DAVIN</name>